<keyword evidence="4" id="KW-0121">Carboxypeptidase</keyword>
<keyword evidence="5" id="KW-0645">Protease</keyword>
<dbReference type="GO" id="GO:0004181">
    <property type="term" value="F:metallocarboxypeptidase activity"/>
    <property type="evidence" value="ECO:0007669"/>
    <property type="project" value="InterPro"/>
</dbReference>
<dbReference type="Proteomes" id="UP000001593">
    <property type="component" value="Unassembled WGS sequence"/>
</dbReference>
<keyword evidence="11" id="KW-0482">Metalloprotease</keyword>
<protein>
    <recommendedName>
        <fullName evidence="19">Carboxypeptidase activation peptide domain-containing protein</fullName>
    </recommendedName>
</protein>
<keyword evidence="7 14" id="KW-0732">Signal</keyword>
<name>A7RNH6_NEMVE</name>
<accession>A7RNH6</accession>
<feature type="domain" description="Carboxypeptidase activation peptide" evidence="16">
    <location>
        <begin position="36"/>
        <end position="111"/>
    </location>
</feature>
<feature type="non-terminal residue" evidence="17">
    <location>
        <position position="169"/>
    </location>
</feature>
<evidence type="ECO:0000256" key="11">
    <source>
        <dbReference type="ARBA" id="ARBA00023049"/>
    </source>
</evidence>
<feature type="domain" description="Peptidase M14" evidence="15">
    <location>
        <begin position="134"/>
        <end position="166"/>
    </location>
</feature>
<comment type="function">
    <text evidence="2">Extracellular metalloprotease that contributes to pathogenicity.</text>
</comment>
<dbReference type="Gene3D" id="3.40.630.10">
    <property type="entry name" value="Zn peptidases"/>
    <property type="match status" value="1"/>
</dbReference>
<dbReference type="OMA" id="SHEIPYS"/>
<evidence type="ECO:0000256" key="14">
    <source>
        <dbReference type="SAM" id="SignalP"/>
    </source>
</evidence>
<evidence type="ECO:0000256" key="10">
    <source>
        <dbReference type="ARBA" id="ARBA00023026"/>
    </source>
</evidence>
<keyword evidence="9" id="KW-0862">Zinc</keyword>
<evidence type="ECO:0000256" key="5">
    <source>
        <dbReference type="ARBA" id="ARBA00022670"/>
    </source>
</evidence>
<keyword evidence="18" id="KW-1185">Reference proteome</keyword>
<gene>
    <name evidence="17" type="ORF">NEMVEDRAFT_v1g160932</name>
</gene>
<dbReference type="GO" id="GO:0008270">
    <property type="term" value="F:zinc ion binding"/>
    <property type="evidence" value="ECO:0007669"/>
    <property type="project" value="InterPro"/>
</dbReference>
<dbReference type="PANTHER" id="PTHR11705:SF143">
    <property type="entry name" value="SLL0236 PROTEIN"/>
    <property type="match status" value="1"/>
</dbReference>
<dbReference type="STRING" id="45351.A7RNH6"/>
<dbReference type="OrthoDB" id="3626597at2759"/>
<evidence type="ECO:0000313" key="18">
    <source>
        <dbReference type="Proteomes" id="UP000001593"/>
    </source>
</evidence>
<feature type="signal peptide" evidence="14">
    <location>
        <begin position="1"/>
        <end position="25"/>
    </location>
</feature>
<dbReference type="EMBL" id="DS469523">
    <property type="protein sequence ID" value="EDO46862.1"/>
    <property type="molecule type" value="Genomic_DNA"/>
</dbReference>
<dbReference type="KEGG" id="nve:5519001"/>
<evidence type="ECO:0000259" key="16">
    <source>
        <dbReference type="Pfam" id="PF02244"/>
    </source>
</evidence>
<evidence type="ECO:0000256" key="8">
    <source>
        <dbReference type="ARBA" id="ARBA00022801"/>
    </source>
</evidence>
<evidence type="ECO:0000256" key="9">
    <source>
        <dbReference type="ARBA" id="ARBA00022833"/>
    </source>
</evidence>
<dbReference type="FunFam" id="3.30.70.340:FF:000001">
    <property type="entry name" value="Carboxypeptidase A5"/>
    <property type="match status" value="1"/>
</dbReference>
<feature type="chain" id="PRO_5002714387" description="Carboxypeptidase activation peptide domain-containing protein" evidence="14">
    <location>
        <begin position="26"/>
        <end position="169"/>
    </location>
</feature>
<dbReference type="eggNOG" id="KOG2650">
    <property type="taxonomic scope" value="Eukaryota"/>
</dbReference>
<comment type="similarity">
    <text evidence="3">Belongs to the peptidase M14 family.</text>
</comment>
<evidence type="ECO:0000259" key="15">
    <source>
        <dbReference type="Pfam" id="PF00246"/>
    </source>
</evidence>
<evidence type="ECO:0000256" key="4">
    <source>
        <dbReference type="ARBA" id="ARBA00022645"/>
    </source>
</evidence>
<dbReference type="InterPro" id="IPR036990">
    <property type="entry name" value="M14A-like_propep"/>
</dbReference>
<dbReference type="GO" id="GO:0006508">
    <property type="term" value="P:proteolysis"/>
    <property type="evidence" value="ECO:0007669"/>
    <property type="project" value="UniProtKB-KW"/>
</dbReference>
<keyword evidence="12" id="KW-0865">Zymogen</keyword>
<evidence type="ECO:0000256" key="13">
    <source>
        <dbReference type="ARBA" id="ARBA00023157"/>
    </source>
</evidence>
<dbReference type="SUPFAM" id="SSF54897">
    <property type="entry name" value="Protease propeptides/inhibitors"/>
    <property type="match status" value="1"/>
</dbReference>
<evidence type="ECO:0000256" key="1">
    <source>
        <dbReference type="ARBA" id="ARBA00001947"/>
    </source>
</evidence>
<keyword evidence="6" id="KW-0479">Metal-binding</keyword>
<evidence type="ECO:0008006" key="19">
    <source>
        <dbReference type="Google" id="ProtNLM"/>
    </source>
</evidence>
<evidence type="ECO:0000313" key="17">
    <source>
        <dbReference type="EMBL" id="EDO46862.1"/>
    </source>
</evidence>
<proteinExistence type="inferred from homology"/>
<comment type="cofactor">
    <cofactor evidence="1">
        <name>Zn(2+)</name>
        <dbReference type="ChEBI" id="CHEBI:29105"/>
    </cofactor>
</comment>
<dbReference type="PANTHER" id="PTHR11705">
    <property type="entry name" value="PROTEASE FAMILY M14 CARBOXYPEPTIDASE A,B"/>
    <property type="match status" value="1"/>
</dbReference>
<dbReference type="InParanoid" id="A7RNH6"/>
<evidence type="ECO:0000256" key="3">
    <source>
        <dbReference type="ARBA" id="ARBA00005988"/>
    </source>
</evidence>
<dbReference type="Gene3D" id="3.30.70.340">
    <property type="entry name" value="Metallocarboxypeptidase-like"/>
    <property type="match status" value="1"/>
</dbReference>
<dbReference type="AlphaFoldDB" id="A7RNH6"/>
<evidence type="ECO:0000256" key="2">
    <source>
        <dbReference type="ARBA" id="ARBA00003091"/>
    </source>
</evidence>
<dbReference type="SUPFAM" id="SSF53187">
    <property type="entry name" value="Zn-dependent exopeptidases"/>
    <property type="match status" value="1"/>
</dbReference>
<keyword evidence="13" id="KW-1015">Disulfide bond</keyword>
<organism evidence="17 18">
    <name type="scientific">Nematostella vectensis</name>
    <name type="common">Starlet sea anemone</name>
    <dbReference type="NCBI Taxonomy" id="45351"/>
    <lineage>
        <taxon>Eukaryota</taxon>
        <taxon>Metazoa</taxon>
        <taxon>Cnidaria</taxon>
        <taxon>Anthozoa</taxon>
        <taxon>Hexacorallia</taxon>
        <taxon>Actiniaria</taxon>
        <taxon>Edwardsiidae</taxon>
        <taxon>Nematostella</taxon>
    </lineage>
</organism>
<sequence>MEGIVRGTFAWILFLFVLGFGDSSGRRMTYHGHRLIRIIPSDENTLEFLDDLVKNDNYFELDFWSFPSGVWHPVDIHISRQKHREFEELLTSRNITYTVRVRNVQRLLNMERMRPRFGGNFDTRFNSYKQIVGEMTRLSRTNPSTVSLVDFGKTYEGRKIYGLKVGTIY</sequence>
<dbReference type="InterPro" id="IPR003146">
    <property type="entry name" value="M14A_act_pep"/>
</dbReference>
<reference evidence="17 18" key="1">
    <citation type="journal article" date="2007" name="Science">
        <title>Sea anemone genome reveals ancestral eumetazoan gene repertoire and genomic organization.</title>
        <authorList>
            <person name="Putnam N.H."/>
            <person name="Srivastava M."/>
            <person name="Hellsten U."/>
            <person name="Dirks B."/>
            <person name="Chapman J."/>
            <person name="Salamov A."/>
            <person name="Terry A."/>
            <person name="Shapiro H."/>
            <person name="Lindquist E."/>
            <person name="Kapitonov V.V."/>
            <person name="Jurka J."/>
            <person name="Genikhovich G."/>
            <person name="Grigoriev I.V."/>
            <person name="Lucas S.M."/>
            <person name="Steele R.E."/>
            <person name="Finnerty J.R."/>
            <person name="Technau U."/>
            <person name="Martindale M.Q."/>
            <person name="Rokhsar D.S."/>
        </authorList>
    </citation>
    <scope>NUCLEOTIDE SEQUENCE [LARGE SCALE GENOMIC DNA]</scope>
    <source>
        <strain evidence="18">CH2 X CH6</strain>
    </source>
</reference>
<evidence type="ECO:0000256" key="6">
    <source>
        <dbReference type="ARBA" id="ARBA00022723"/>
    </source>
</evidence>
<keyword evidence="10" id="KW-0843">Virulence</keyword>
<keyword evidence="8" id="KW-0378">Hydrolase</keyword>
<dbReference type="InterPro" id="IPR000834">
    <property type="entry name" value="Peptidase_M14"/>
</dbReference>
<evidence type="ECO:0000256" key="12">
    <source>
        <dbReference type="ARBA" id="ARBA00023145"/>
    </source>
</evidence>
<dbReference type="Pfam" id="PF00246">
    <property type="entry name" value="Peptidase_M14"/>
    <property type="match status" value="1"/>
</dbReference>
<dbReference type="HOGENOM" id="CLU_1629029_0_0_1"/>
<evidence type="ECO:0000256" key="7">
    <source>
        <dbReference type="ARBA" id="ARBA00022729"/>
    </source>
</evidence>
<dbReference type="Pfam" id="PF02244">
    <property type="entry name" value="Propep_M14"/>
    <property type="match status" value="1"/>
</dbReference>
<dbReference type="PhylomeDB" id="A7RNH6"/>